<sequence>MGKACQLRDKMAVYSVGTHDTSSSRKPRKCLQTLPARELTSTVFWDRKGMLLVDFPDHGSTINSESYCETLQKLRRAIQNKRQGKLSSKVLCLHDNARLHTSNHTRELLDAFGWDLYSPVLAPRGYHLFRTMKTKLATQRFDSE</sequence>
<dbReference type="AlphaFoldDB" id="A0A4Y2WKR3"/>
<reference evidence="3 5" key="1">
    <citation type="journal article" date="2019" name="Sci. Rep.">
        <title>Orb-weaving spider Araneus ventricosus genome elucidates the spidroin gene catalogue.</title>
        <authorList>
            <person name="Kono N."/>
            <person name="Nakamura H."/>
            <person name="Ohtoshi R."/>
            <person name="Moran D.A.P."/>
            <person name="Shinohara A."/>
            <person name="Yoshida Y."/>
            <person name="Fujiwara M."/>
            <person name="Mori M."/>
            <person name="Tomita M."/>
            <person name="Arakawa K."/>
        </authorList>
    </citation>
    <scope>NUCLEOTIDE SEQUENCE [LARGE SCALE GENOMIC DNA]</scope>
</reference>
<accession>A0A4Y2WKR3</accession>
<dbReference type="Proteomes" id="UP000499080">
    <property type="component" value="Unassembled WGS sequence"/>
</dbReference>
<keyword evidence="5" id="KW-1185">Reference proteome</keyword>
<dbReference type="InterPro" id="IPR001888">
    <property type="entry name" value="Transposase_1"/>
</dbReference>
<evidence type="ECO:0000313" key="5">
    <source>
        <dbReference type="Proteomes" id="UP000499080"/>
    </source>
</evidence>
<proteinExistence type="predicted"/>
<evidence type="ECO:0000313" key="1">
    <source>
        <dbReference type="EMBL" id="GBO37160.1"/>
    </source>
</evidence>
<dbReference type="InterPro" id="IPR052709">
    <property type="entry name" value="Transposase-MT_Hybrid"/>
</dbReference>
<protein>
    <submittedName>
        <fullName evidence="3">Mariner Mos1 transposase</fullName>
    </submittedName>
</protein>
<evidence type="ECO:0000313" key="2">
    <source>
        <dbReference type="EMBL" id="GBO37164.1"/>
    </source>
</evidence>
<dbReference type="InterPro" id="IPR036397">
    <property type="entry name" value="RNaseH_sf"/>
</dbReference>
<dbReference type="OrthoDB" id="6433752at2759"/>
<dbReference type="EMBL" id="BGPR01061522">
    <property type="protein sequence ID" value="GBO37164.1"/>
    <property type="molecule type" value="Genomic_DNA"/>
</dbReference>
<dbReference type="EMBL" id="BGPR01061529">
    <property type="protein sequence ID" value="GBO37186.1"/>
    <property type="molecule type" value="Genomic_DNA"/>
</dbReference>
<comment type="caution">
    <text evidence="3">The sequence shown here is derived from an EMBL/GenBank/DDBJ whole genome shotgun (WGS) entry which is preliminary data.</text>
</comment>
<dbReference type="GO" id="GO:0003676">
    <property type="term" value="F:nucleic acid binding"/>
    <property type="evidence" value="ECO:0007669"/>
    <property type="project" value="InterPro"/>
</dbReference>
<gene>
    <name evidence="3" type="primary">marinerT_108</name>
    <name evidence="1" type="synonym">marinerT_29</name>
    <name evidence="2" type="synonym">marinerT_56</name>
    <name evidence="4" type="synonym">marinerT_88</name>
    <name evidence="4" type="ORF">AVEN_174867_1</name>
    <name evidence="1" type="ORF">AVEN_19838_1</name>
    <name evidence="2" type="ORF">AVEN_23701_1</name>
    <name evidence="3" type="ORF">AVEN_64223_1</name>
</gene>
<organism evidence="3 5">
    <name type="scientific">Araneus ventricosus</name>
    <name type="common">Orbweaver spider</name>
    <name type="synonym">Epeira ventricosa</name>
    <dbReference type="NCBI Taxonomy" id="182803"/>
    <lineage>
        <taxon>Eukaryota</taxon>
        <taxon>Metazoa</taxon>
        <taxon>Ecdysozoa</taxon>
        <taxon>Arthropoda</taxon>
        <taxon>Chelicerata</taxon>
        <taxon>Arachnida</taxon>
        <taxon>Araneae</taxon>
        <taxon>Araneomorphae</taxon>
        <taxon>Entelegynae</taxon>
        <taxon>Araneoidea</taxon>
        <taxon>Araneidae</taxon>
        <taxon>Araneus</taxon>
    </lineage>
</organism>
<dbReference type="EMBL" id="BGPR01061521">
    <property type="protein sequence ID" value="GBO37160.1"/>
    <property type="molecule type" value="Genomic_DNA"/>
</dbReference>
<evidence type="ECO:0000313" key="3">
    <source>
        <dbReference type="EMBL" id="GBO37174.1"/>
    </source>
</evidence>
<dbReference type="EMBL" id="BGPR01061525">
    <property type="protein sequence ID" value="GBO37174.1"/>
    <property type="molecule type" value="Genomic_DNA"/>
</dbReference>
<dbReference type="Gene3D" id="3.30.420.10">
    <property type="entry name" value="Ribonuclease H-like superfamily/Ribonuclease H"/>
    <property type="match status" value="1"/>
</dbReference>
<dbReference type="Pfam" id="PF01359">
    <property type="entry name" value="Transposase_1"/>
    <property type="match status" value="1"/>
</dbReference>
<dbReference type="PANTHER" id="PTHR46060:SF1">
    <property type="entry name" value="MARINER MOS1 TRANSPOSASE-LIKE PROTEIN"/>
    <property type="match status" value="1"/>
</dbReference>
<dbReference type="PANTHER" id="PTHR46060">
    <property type="entry name" value="MARINER MOS1 TRANSPOSASE-LIKE PROTEIN"/>
    <property type="match status" value="1"/>
</dbReference>
<name>A0A4Y2WKR3_ARAVE</name>
<evidence type="ECO:0000313" key="4">
    <source>
        <dbReference type="EMBL" id="GBO37186.1"/>
    </source>
</evidence>